<evidence type="ECO:0000313" key="5">
    <source>
        <dbReference type="Proteomes" id="UP001243364"/>
    </source>
</evidence>
<gene>
    <name evidence="4" type="ORF">QFZ56_003070</name>
</gene>
<feature type="chain" id="PRO_5045488272" description="Integral membrane protein" evidence="3">
    <location>
        <begin position="27"/>
        <end position="352"/>
    </location>
</feature>
<name>A0ABU0Q0C7_STRAH</name>
<evidence type="ECO:0000256" key="2">
    <source>
        <dbReference type="SAM" id="Phobius"/>
    </source>
</evidence>
<feature type="transmembrane region" description="Helical" evidence="2">
    <location>
        <begin position="203"/>
        <end position="221"/>
    </location>
</feature>
<dbReference type="EMBL" id="JAUSYA010000001">
    <property type="protein sequence ID" value="MDQ0684107.1"/>
    <property type="molecule type" value="Genomic_DNA"/>
</dbReference>
<evidence type="ECO:0008006" key="6">
    <source>
        <dbReference type="Google" id="ProtNLM"/>
    </source>
</evidence>
<feature type="compositionally biased region" description="Low complexity" evidence="1">
    <location>
        <begin position="301"/>
        <end position="312"/>
    </location>
</feature>
<evidence type="ECO:0000256" key="1">
    <source>
        <dbReference type="SAM" id="MobiDB-lite"/>
    </source>
</evidence>
<proteinExistence type="predicted"/>
<evidence type="ECO:0000256" key="3">
    <source>
        <dbReference type="SAM" id="SignalP"/>
    </source>
</evidence>
<reference evidence="4 5" key="1">
    <citation type="submission" date="2023-07" db="EMBL/GenBank/DDBJ databases">
        <title>Comparative genomics of wheat-associated soil bacteria to identify genetic determinants of phenazine resistance.</title>
        <authorList>
            <person name="Mouncey N."/>
        </authorList>
    </citation>
    <scope>NUCLEOTIDE SEQUENCE [LARGE SCALE GENOMIC DNA]</scope>
    <source>
        <strain evidence="4 5">W4I19-2</strain>
    </source>
</reference>
<keyword evidence="2" id="KW-0472">Membrane</keyword>
<accession>A0ABU0Q0C7</accession>
<keyword evidence="2" id="KW-0812">Transmembrane</keyword>
<dbReference type="RefSeq" id="WP_307043295.1">
    <property type="nucleotide sequence ID" value="NZ_JAUSYA010000001.1"/>
</dbReference>
<feature type="transmembrane region" description="Helical" evidence="2">
    <location>
        <begin position="47"/>
        <end position="64"/>
    </location>
</feature>
<keyword evidence="3" id="KW-0732">Signal</keyword>
<keyword evidence="5" id="KW-1185">Reference proteome</keyword>
<dbReference type="Proteomes" id="UP001243364">
    <property type="component" value="Unassembled WGS sequence"/>
</dbReference>
<protein>
    <recommendedName>
        <fullName evidence="6">Integral membrane protein</fullName>
    </recommendedName>
</protein>
<organism evidence="4 5">
    <name type="scientific">Streptomyces achromogenes</name>
    <dbReference type="NCBI Taxonomy" id="67255"/>
    <lineage>
        <taxon>Bacteria</taxon>
        <taxon>Bacillati</taxon>
        <taxon>Actinomycetota</taxon>
        <taxon>Actinomycetes</taxon>
        <taxon>Kitasatosporales</taxon>
        <taxon>Streptomycetaceae</taxon>
        <taxon>Streptomyces</taxon>
    </lineage>
</organism>
<feature type="compositionally biased region" description="Pro residues" evidence="1">
    <location>
        <begin position="336"/>
        <end position="352"/>
    </location>
</feature>
<feature type="transmembrane region" description="Helical" evidence="2">
    <location>
        <begin position="76"/>
        <end position="97"/>
    </location>
</feature>
<feature type="transmembrane region" description="Helical" evidence="2">
    <location>
        <begin position="233"/>
        <end position="251"/>
    </location>
</feature>
<comment type="caution">
    <text evidence="4">The sequence shown here is derived from an EMBL/GenBank/DDBJ whole genome shotgun (WGS) entry which is preliminary data.</text>
</comment>
<feature type="region of interest" description="Disordered" evidence="1">
    <location>
        <begin position="284"/>
        <end position="352"/>
    </location>
</feature>
<keyword evidence="2" id="KW-1133">Transmembrane helix</keyword>
<feature type="transmembrane region" description="Helical" evidence="2">
    <location>
        <begin position="118"/>
        <end position="140"/>
    </location>
</feature>
<feature type="transmembrane region" description="Helical" evidence="2">
    <location>
        <begin position="160"/>
        <end position="191"/>
    </location>
</feature>
<sequence>MHTRQPTLSSRLRAAPSPLAAAAALAAASRPDRVGDPVVQRLQSGRTWAGVAASAGLLFAYPLAESGEDILLGKVMDVVVGCGIALVAGLITLSVFIGMARPSLRGVYVRRLTGPGTALGVIALGAGVCGGGVLLGVKLLHAEIIPWADLRDAGFLAWLASFLVFVIVMLIGGIVLAVVAVFTLAAGVFALNSCFRVGDVHDLLPALISPFLVWALFALSYSDGPEVAAPPLVRLAFLLGGPLSVTALSVWEIRRLRHRYGVTMGSALGRGGIPEPTYAPEPTYVPEPTYAPEPAQAPVSGYAPAPTYAPGAPHFPVPPALPGQTHLPGQTYAPVPQYPSYPSPAPNSPYSR</sequence>
<evidence type="ECO:0000313" key="4">
    <source>
        <dbReference type="EMBL" id="MDQ0684107.1"/>
    </source>
</evidence>
<feature type="signal peptide" evidence="3">
    <location>
        <begin position="1"/>
        <end position="26"/>
    </location>
</feature>